<proteinExistence type="predicted"/>
<evidence type="ECO:0000313" key="4">
    <source>
        <dbReference type="Proteomes" id="UP000078116"/>
    </source>
</evidence>
<dbReference type="Proteomes" id="UP000077961">
    <property type="component" value="Unassembled WGS sequence"/>
</dbReference>
<evidence type="ECO:0000313" key="2">
    <source>
        <dbReference type="EMBL" id="OAJ63443.1"/>
    </source>
</evidence>
<dbReference type="AlphaFoldDB" id="A0A1A9MWZ7"/>
<evidence type="ECO:0000313" key="1">
    <source>
        <dbReference type="EMBL" id="OAJ52080.1"/>
    </source>
</evidence>
<dbReference type="EMBL" id="LXKA01000382">
    <property type="protein sequence ID" value="OAJ52080.1"/>
    <property type="molecule type" value="Genomic_DNA"/>
</dbReference>
<gene>
    <name evidence="2" type="ORF">A6V36_18325</name>
    <name evidence="1" type="ORF">A6V37_10505</name>
</gene>
<sequence length="69" mass="7696">MSVLANRLAHPMIAGLFRIDSEVCRLRIAPRQSMTTGCGSPEVAEFVCKPHRGALQKSERVQDRKFKGL</sequence>
<accession>A0A1A9MWZ7</accession>
<keyword evidence="3" id="KW-1185">Reference proteome</keyword>
<dbReference type="EMBL" id="LXJZ01000020">
    <property type="protein sequence ID" value="OAJ63443.1"/>
    <property type="molecule type" value="Genomic_DNA"/>
</dbReference>
<comment type="caution">
    <text evidence="1">The sequence shown here is derived from an EMBL/GenBank/DDBJ whole genome shotgun (WGS) entry which is preliminary data.</text>
</comment>
<dbReference type="Proteomes" id="UP000078116">
    <property type="component" value="Unassembled WGS sequence"/>
</dbReference>
<protein>
    <submittedName>
        <fullName evidence="1">Uncharacterized protein</fullName>
    </submittedName>
</protein>
<reference evidence="3 4" key="1">
    <citation type="submission" date="2016-04" db="EMBL/GenBank/DDBJ databases">
        <title>Reclassification of Paraburkholderia panaciterrae (Farh et al. 2015) Dobritsa &amp; Samadpour 2016 as a later homotypic synonym of Paraburkholderia ginsengiterrae (Farh et al. 2015) Dobritsa &amp; Samadpour 2016.</title>
        <authorList>
            <person name="Dobritsa A.P."/>
            <person name="Kutumbaka K."/>
            <person name="Samadpour M."/>
        </authorList>
    </citation>
    <scope>NUCLEOTIDE SEQUENCE [LARGE SCALE GENOMIC DNA]</scope>
    <source>
        <strain evidence="1 4">DCY85</strain>
        <strain evidence="2 3">DCY85-1</strain>
    </source>
</reference>
<dbReference type="STRING" id="1462993.A6V36_18325"/>
<organism evidence="1 4">
    <name type="scientific">Paraburkholderia ginsengiterrae</name>
    <dbReference type="NCBI Taxonomy" id="1462993"/>
    <lineage>
        <taxon>Bacteria</taxon>
        <taxon>Pseudomonadati</taxon>
        <taxon>Pseudomonadota</taxon>
        <taxon>Betaproteobacteria</taxon>
        <taxon>Burkholderiales</taxon>
        <taxon>Burkholderiaceae</taxon>
        <taxon>Paraburkholderia</taxon>
    </lineage>
</organism>
<evidence type="ECO:0000313" key="3">
    <source>
        <dbReference type="Proteomes" id="UP000077961"/>
    </source>
</evidence>
<name>A0A1A9MWZ7_9BURK</name>